<dbReference type="InterPro" id="IPR018821">
    <property type="entry name" value="DUF294_put_nucleoTrafse_sb-bd"/>
</dbReference>
<reference evidence="5" key="1">
    <citation type="submission" date="2014-09" db="EMBL/GenBank/DDBJ databases">
        <authorList>
            <person name="Hjerde E."/>
        </authorList>
    </citation>
    <scope>NUCLEOTIDE SEQUENCE [LARGE SCALE GENOMIC DNA]</scope>
    <source>
        <strain evidence="5">06/09/139</strain>
    </source>
</reference>
<evidence type="ECO:0000259" key="2">
    <source>
        <dbReference type="PROSITE" id="PS50042"/>
    </source>
</evidence>
<dbReference type="InterPro" id="IPR014710">
    <property type="entry name" value="RmlC-like_jellyroll"/>
</dbReference>
<evidence type="ECO:0000259" key="3">
    <source>
        <dbReference type="PROSITE" id="PS51371"/>
    </source>
</evidence>
<dbReference type="SMART" id="SM00100">
    <property type="entry name" value="cNMP"/>
    <property type="match status" value="1"/>
</dbReference>
<dbReference type="KEGG" id="awd:AWOD_I_2478"/>
<dbReference type="Pfam" id="PF00571">
    <property type="entry name" value="CBS"/>
    <property type="match status" value="2"/>
</dbReference>
<dbReference type="STRING" id="80852.AWOD_I_2478"/>
<dbReference type="PROSITE" id="PS51371">
    <property type="entry name" value="CBS"/>
    <property type="match status" value="2"/>
</dbReference>
<protein>
    <submittedName>
        <fullName evidence="4">Putative nucleotidyltransferases</fullName>
    </submittedName>
</protein>
<proteinExistence type="predicted"/>
<dbReference type="EMBL" id="LN554846">
    <property type="protein sequence ID" value="CED72530.1"/>
    <property type="molecule type" value="Genomic_DNA"/>
</dbReference>
<dbReference type="SMART" id="SM00116">
    <property type="entry name" value="CBS"/>
    <property type="match status" value="2"/>
</dbReference>
<dbReference type="CDD" id="cd00038">
    <property type="entry name" value="CAP_ED"/>
    <property type="match status" value="1"/>
</dbReference>
<dbReference type="PANTHER" id="PTHR43773">
    <property type="entry name" value="MAGNESIUM TRANSPORTER MGTE"/>
    <property type="match status" value="1"/>
</dbReference>
<dbReference type="Pfam" id="PF03445">
    <property type="entry name" value="DUF294"/>
    <property type="match status" value="1"/>
</dbReference>
<keyword evidence="1" id="KW-0129">CBS domain</keyword>
<feature type="domain" description="CBS" evidence="3">
    <location>
        <begin position="152"/>
        <end position="223"/>
    </location>
</feature>
<dbReference type="InterPro" id="IPR006669">
    <property type="entry name" value="MgtE_transporter"/>
</dbReference>
<evidence type="ECO:0000313" key="4">
    <source>
        <dbReference type="EMBL" id="CED72530.1"/>
    </source>
</evidence>
<dbReference type="PANTHER" id="PTHR43773:SF1">
    <property type="entry name" value="MAGNESIUM TRANSPORTER MGTE"/>
    <property type="match status" value="1"/>
</dbReference>
<dbReference type="GO" id="GO:0008773">
    <property type="term" value="F:[protein-PII] uridylyltransferase activity"/>
    <property type="evidence" value="ECO:0007669"/>
    <property type="project" value="InterPro"/>
</dbReference>
<dbReference type="Gene3D" id="2.60.120.10">
    <property type="entry name" value="Jelly Rolls"/>
    <property type="match status" value="1"/>
</dbReference>
<dbReference type="InterPro" id="IPR046342">
    <property type="entry name" value="CBS_dom_sf"/>
</dbReference>
<dbReference type="Proteomes" id="UP000032427">
    <property type="component" value="Chromosome 1"/>
</dbReference>
<dbReference type="InterPro" id="IPR000595">
    <property type="entry name" value="cNMP-bd_dom"/>
</dbReference>
<dbReference type="GeneID" id="28542070"/>
<gene>
    <name evidence="4" type="ORF">AWOD_I_2478</name>
</gene>
<dbReference type="Gene3D" id="3.10.580.10">
    <property type="entry name" value="CBS-domain"/>
    <property type="match status" value="1"/>
</dbReference>
<dbReference type="PATRIC" id="fig|80852.17.peg.2566"/>
<organism evidence="4 5">
    <name type="scientific">Aliivibrio wodanis</name>
    <dbReference type="NCBI Taxonomy" id="80852"/>
    <lineage>
        <taxon>Bacteria</taxon>
        <taxon>Pseudomonadati</taxon>
        <taxon>Pseudomonadota</taxon>
        <taxon>Gammaproteobacteria</taxon>
        <taxon>Vibrionales</taxon>
        <taxon>Vibrionaceae</taxon>
        <taxon>Aliivibrio</taxon>
    </lineage>
</organism>
<evidence type="ECO:0000313" key="5">
    <source>
        <dbReference type="Proteomes" id="UP000032427"/>
    </source>
</evidence>
<feature type="domain" description="CBS" evidence="3">
    <location>
        <begin position="227"/>
        <end position="283"/>
    </location>
</feature>
<feature type="domain" description="Cyclic nucleotide-binding" evidence="2">
    <location>
        <begin position="11"/>
        <end position="76"/>
    </location>
</feature>
<dbReference type="InterPro" id="IPR005105">
    <property type="entry name" value="GlnD_Uridyltrans_N"/>
</dbReference>
<accession>A0A090IVW8</accession>
<dbReference type="AlphaFoldDB" id="A0A090IVW8"/>
<dbReference type="SUPFAM" id="SSF54631">
    <property type="entry name" value="CBS-domain pair"/>
    <property type="match status" value="1"/>
</dbReference>
<keyword evidence="5" id="KW-1185">Reference proteome</keyword>
<dbReference type="InterPro" id="IPR000644">
    <property type="entry name" value="CBS_dom"/>
</dbReference>
<evidence type="ECO:0000256" key="1">
    <source>
        <dbReference type="PROSITE-ProRule" id="PRU00703"/>
    </source>
</evidence>
<dbReference type="CDD" id="cd05401">
    <property type="entry name" value="NT_GlnE_GlnD_like"/>
    <property type="match status" value="1"/>
</dbReference>
<dbReference type="Pfam" id="PF00027">
    <property type="entry name" value="cNMP_binding"/>
    <property type="match status" value="1"/>
</dbReference>
<dbReference type="PROSITE" id="PS50042">
    <property type="entry name" value="CNMP_BINDING_3"/>
    <property type="match status" value="1"/>
</dbReference>
<dbReference type="InterPro" id="IPR018490">
    <property type="entry name" value="cNMP-bd_dom_sf"/>
</dbReference>
<dbReference type="SUPFAM" id="SSF51206">
    <property type="entry name" value="cAMP-binding domain-like"/>
    <property type="match status" value="1"/>
</dbReference>
<dbReference type="GO" id="GO:0015095">
    <property type="term" value="F:magnesium ion transmembrane transporter activity"/>
    <property type="evidence" value="ECO:0007669"/>
    <property type="project" value="InterPro"/>
</dbReference>
<dbReference type="GO" id="GO:0016020">
    <property type="term" value="C:membrane"/>
    <property type="evidence" value="ECO:0007669"/>
    <property type="project" value="InterPro"/>
</dbReference>
<name>A0A090IVW8_9GAMM</name>
<dbReference type="CDD" id="cd04589">
    <property type="entry name" value="CBS_pair_CAP-ED_NT_Pol-beta-like_DUF294_assoc"/>
    <property type="match status" value="1"/>
</dbReference>
<sequence length="610" mass="69885">MPTELNFSIAPFNILTAAQQEQLSRHVDIAYFRSNDIILHQGQSSESLYIIIKGVVEERSNDSGEIYAHYTHDDIFDVRSQLEHCVKHNYHALEDTLCHLIPTELFLSIYHENPDFSAYFNGSLAKRKALLALANQQQNLAEFILTKVDDDTIHKSITVDWNTSLKQVTHLLKENNIDALFVALNQYDPRHKESESPLPIGIITRTDLLHALVLGDHEQNHPVGPIATYPIVHIQKHDYLFNAMTLMTRHHVKRVAVLEENKLIGMLDMTQVLSLFSTHSHVLTLRIARSKSIEELAIAANSQTQLINTLINNGIRTRFIMELISTVNEQIIEKAFTLTIPKSLHDHCCLLVMGSEGRGEQILKTDQDNALIIKNGLEWHQVGELMTQFTQTLLQLGYPLCKGNVMVSNPHWVKTEQGWQHYIHQICTEHNGDNMMHLAIFSDAQAIAGNRALLSPLKQSLSEKLKDNELALSLFTRPALQFTVPLTLFGNVKNKKEGIDIKQGGIFPIVHGIRALSLEQGIEKTNTFQRIEELSSRRVLEPSTADNLTEALKLFFKWRLRHQLQESQNRVSNYIHIEQLDRTERDLLRHSLHVVKKFKEWLGYHYQIRD</sequence>
<keyword evidence="4" id="KW-0808">Transferase</keyword>
<dbReference type="OrthoDB" id="9808528at2"/>
<dbReference type="HOGENOM" id="CLU_027866_1_0_6"/>
<dbReference type="Pfam" id="PF10335">
    <property type="entry name" value="DUF294_C"/>
    <property type="match status" value="1"/>
</dbReference>